<accession>A0A0F9JB03</accession>
<feature type="transmembrane region" description="Helical" evidence="1">
    <location>
        <begin position="12"/>
        <end position="30"/>
    </location>
</feature>
<reference evidence="2" key="1">
    <citation type="journal article" date="2015" name="Nature">
        <title>Complex archaea that bridge the gap between prokaryotes and eukaryotes.</title>
        <authorList>
            <person name="Spang A."/>
            <person name="Saw J.H."/>
            <person name="Jorgensen S.L."/>
            <person name="Zaremba-Niedzwiedzka K."/>
            <person name="Martijn J."/>
            <person name="Lind A.E."/>
            <person name="van Eijk R."/>
            <person name="Schleper C."/>
            <person name="Guy L."/>
            <person name="Ettema T.J."/>
        </authorList>
    </citation>
    <scope>NUCLEOTIDE SEQUENCE</scope>
</reference>
<protein>
    <submittedName>
        <fullName evidence="2">Uncharacterized protein</fullName>
    </submittedName>
</protein>
<proteinExistence type="predicted"/>
<evidence type="ECO:0000313" key="2">
    <source>
        <dbReference type="EMBL" id="KKM66738.1"/>
    </source>
</evidence>
<organism evidence="2">
    <name type="scientific">marine sediment metagenome</name>
    <dbReference type="NCBI Taxonomy" id="412755"/>
    <lineage>
        <taxon>unclassified sequences</taxon>
        <taxon>metagenomes</taxon>
        <taxon>ecological metagenomes</taxon>
    </lineage>
</organism>
<gene>
    <name evidence="2" type="ORF">LCGC14_1478240</name>
</gene>
<dbReference type="AlphaFoldDB" id="A0A0F9JB03"/>
<dbReference type="EMBL" id="LAZR01010472">
    <property type="protein sequence ID" value="KKM66738.1"/>
    <property type="molecule type" value="Genomic_DNA"/>
</dbReference>
<keyword evidence="1" id="KW-0472">Membrane</keyword>
<keyword evidence="1" id="KW-1133">Transmembrane helix</keyword>
<name>A0A0F9JB03_9ZZZZ</name>
<evidence type="ECO:0000256" key="1">
    <source>
        <dbReference type="SAM" id="Phobius"/>
    </source>
</evidence>
<comment type="caution">
    <text evidence="2">The sequence shown here is derived from an EMBL/GenBank/DDBJ whole genome shotgun (WGS) entry which is preliminary data.</text>
</comment>
<keyword evidence="1" id="KW-0812">Transmembrane</keyword>
<sequence length="143" mass="15620">MENVAQWIRHNQGMAVSVLILIGVGIWTFGCESMVTSIIDSELKVNRQELALEITAERVRLEAKLDDLIQRAELKGQKLDRMDAVKQKLLNFAAITADAGTVNPAGVVGLLFSVVGIGAVIDNRLKDKVIKNRPLKANDRGDG</sequence>